<evidence type="ECO:0000256" key="1">
    <source>
        <dbReference type="ARBA" id="ARBA00022723"/>
    </source>
</evidence>
<dbReference type="PANTHER" id="PTHR46537:SF3">
    <property type="entry name" value="E3 UBIQUITIN-PROTEIN LIGASE RING1A"/>
    <property type="match status" value="1"/>
</dbReference>
<accession>A0A8T0I217</accession>
<feature type="compositionally biased region" description="Basic residues" evidence="5">
    <location>
        <begin position="121"/>
        <end position="146"/>
    </location>
</feature>
<dbReference type="Pfam" id="PF13923">
    <property type="entry name" value="zf-C3HC4_2"/>
    <property type="match status" value="1"/>
</dbReference>
<protein>
    <recommendedName>
        <fullName evidence="6">RING-type domain-containing protein</fullName>
    </recommendedName>
</protein>
<dbReference type="SMART" id="SM00184">
    <property type="entry name" value="RING"/>
    <property type="match status" value="1"/>
</dbReference>
<feature type="domain" description="RING-type" evidence="6">
    <location>
        <begin position="3"/>
        <end position="43"/>
    </location>
</feature>
<dbReference type="PANTHER" id="PTHR46537">
    <property type="entry name" value="OS11G0578200 PROTEIN"/>
    <property type="match status" value="1"/>
</dbReference>
<dbReference type="CDD" id="cd16531">
    <property type="entry name" value="RING-HC_RING1-like"/>
    <property type="match status" value="1"/>
</dbReference>
<keyword evidence="1" id="KW-0479">Metal-binding</keyword>
<feature type="compositionally biased region" description="Polar residues" evidence="5">
    <location>
        <begin position="234"/>
        <end position="244"/>
    </location>
</feature>
<name>A0A8T0I217_CERPU</name>
<keyword evidence="8" id="KW-1185">Reference proteome</keyword>
<dbReference type="SUPFAM" id="SSF57850">
    <property type="entry name" value="RING/U-box"/>
    <property type="match status" value="1"/>
</dbReference>
<proteinExistence type="predicted"/>
<dbReference type="PROSITE" id="PS00518">
    <property type="entry name" value="ZF_RING_1"/>
    <property type="match status" value="1"/>
</dbReference>
<sequence length="421" mass="46951">MQCPICLGIIRKTRTVMECLHRFCRECIDKSMRLGNNECPACRTHCASRRSLRDDPNFDALVAAIYPDLDKYEEEELALFEDEERVNREIQANIADTFKRQSEAIARRRTTAKAAAAIVRKAHGNFRSVHSRQRGRGRGRRGGRSRRYSEGSARYEDDDFYDDDKADTATSGDETQSEPEPNPKRRRPRAQTYSSGEDNSEDESLSATRDQHGVPASFSGDDSPPDPLARESDGNASPTNNEGTLKSWAKGTRSSRYGSVSGVPGANGTRSLKSLPRTKELADALIAAARSEKEDEFVVHLNLQPLNDGSDDEDTLPSLKRPHLCCPPKMTVRHLCEFLATRLTPPPGADLEILVESKTEQVSIPKPPPRLSKLSKGKAWASRGDSGKEVMLLSSGHTLESVLCDFWDYQGNLELLYRRKN</sequence>
<dbReference type="AlphaFoldDB" id="A0A8T0I217"/>
<dbReference type="GO" id="GO:0008270">
    <property type="term" value="F:zinc ion binding"/>
    <property type="evidence" value="ECO:0007669"/>
    <property type="project" value="UniProtKB-KW"/>
</dbReference>
<evidence type="ECO:0000256" key="3">
    <source>
        <dbReference type="ARBA" id="ARBA00022833"/>
    </source>
</evidence>
<dbReference type="Gene3D" id="3.10.20.90">
    <property type="entry name" value="Phosphatidylinositol 3-kinase Catalytic Subunit, Chain A, domain 1"/>
    <property type="match status" value="1"/>
</dbReference>
<dbReference type="InterPro" id="IPR013083">
    <property type="entry name" value="Znf_RING/FYVE/PHD"/>
</dbReference>
<evidence type="ECO:0000313" key="8">
    <source>
        <dbReference type="Proteomes" id="UP000822688"/>
    </source>
</evidence>
<dbReference type="InterPro" id="IPR001841">
    <property type="entry name" value="Znf_RING"/>
</dbReference>
<evidence type="ECO:0000313" key="7">
    <source>
        <dbReference type="EMBL" id="KAG0577490.1"/>
    </source>
</evidence>
<dbReference type="InterPro" id="IPR017907">
    <property type="entry name" value="Znf_RING_CS"/>
</dbReference>
<reference evidence="7" key="1">
    <citation type="submission" date="2020-06" db="EMBL/GenBank/DDBJ databases">
        <title>WGS assembly of Ceratodon purpureus strain R40.</title>
        <authorList>
            <person name="Carey S.B."/>
            <person name="Jenkins J."/>
            <person name="Shu S."/>
            <person name="Lovell J.T."/>
            <person name="Sreedasyam A."/>
            <person name="Maumus F."/>
            <person name="Tiley G.P."/>
            <person name="Fernandez-Pozo N."/>
            <person name="Barry K."/>
            <person name="Chen C."/>
            <person name="Wang M."/>
            <person name="Lipzen A."/>
            <person name="Daum C."/>
            <person name="Saski C.A."/>
            <person name="Payton A.C."/>
            <person name="Mcbreen J.C."/>
            <person name="Conrad R.E."/>
            <person name="Kollar L.M."/>
            <person name="Olsson S."/>
            <person name="Huttunen S."/>
            <person name="Landis J.B."/>
            <person name="Wickett N.J."/>
            <person name="Johnson M.G."/>
            <person name="Rensing S.A."/>
            <person name="Grimwood J."/>
            <person name="Schmutz J."/>
            <person name="Mcdaniel S.F."/>
        </authorList>
    </citation>
    <scope>NUCLEOTIDE SEQUENCE</scope>
    <source>
        <strain evidence="7">R40</strain>
    </source>
</reference>
<dbReference type="Proteomes" id="UP000822688">
    <property type="component" value="Chromosome 5"/>
</dbReference>
<keyword evidence="2 4" id="KW-0863">Zinc-finger</keyword>
<keyword evidence="3" id="KW-0862">Zinc</keyword>
<evidence type="ECO:0000256" key="2">
    <source>
        <dbReference type="ARBA" id="ARBA00022771"/>
    </source>
</evidence>
<dbReference type="EMBL" id="CM026425">
    <property type="protein sequence ID" value="KAG0577490.1"/>
    <property type="molecule type" value="Genomic_DNA"/>
</dbReference>
<dbReference type="Gene3D" id="3.30.40.10">
    <property type="entry name" value="Zinc/RING finger domain, C3HC4 (zinc finger)"/>
    <property type="match status" value="1"/>
</dbReference>
<organism evidence="7 8">
    <name type="scientific">Ceratodon purpureus</name>
    <name type="common">Fire moss</name>
    <name type="synonym">Dicranum purpureum</name>
    <dbReference type="NCBI Taxonomy" id="3225"/>
    <lineage>
        <taxon>Eukaryota</taxon>
        <taxon>Viridiplantae</taxon>
        <taxon>Streptophyta</taxon>
        <taxon>Embryophyta</taxon>
        <taxon>Bryophyta</taxon>
        <taxon>Bryophytina</taxon>
        <taxon>Bryopsida</taxon>
        <taxon>Dicranidae</taxon>
        <taxon>Pseudoditrichales</taxon>
        <taxon>Ditrichaceae</taxon>
        <taxon>Ceratodon</taxon>
    </lineage>
</organism>
<evidence type="ECO:0000256" key="4">
    <source>
        <dbReference type="PROSITE-ProRule" id="PRU00175"/>
    </source>
</evidence>
<feature type="region of interest" description="Disordered" evidence="5">
    <location>
        <begin position="121"/>
        <end position="274"/>
    </location>
</feature>
<dbReference type="PROSITE" id="PS50089">
    <property type="entry name" value="ZF_RING_2"/>
    <property type="match status" value="1"/>
</dbReference>
<dbReference type="InterPro" id="IPR044592">
    <property type="entry name" value="RING1A/B"/>
</dbReference>
<evidence type="ECO:0000259" key="6">
    <source>
        <dbReference type="PROSITE" id="PS50089"/>
    </source>
</evidence>
<gene>
    <name evidence="7" type="ORF">KC19_5G160200</name>
</gene>
<evidence type="ECO:0000256" key="5">
    <source>
        <dbReference type="SAM" id="MobiDB-lite"/>
    </source>
</evidence>
<comment type="caution">
    <text evidence="7">The sequence shown here is derived from an EMBL/GenBank/DDBJ whole genome shotgun (WGS) entry which is preliminary data.</text>
</comment>
<feature type="compositionally biased region" description="Acidic residues" evidence="5">
    <location>
        <begin position="156"/>
        <end position="165"/>
    </location>
</feature>